<dbReference type="Gene3D" id="6.10.110.10">
    <property type="match status" value="1"/>
</dbReference>
<accession>A0A061QU59</accession>
<protein>
    <submittedName>
        <fullName evidence="1">Uncharacterized protein</fullName>
    </submittedName>
</protein>
<dbReference type="EMBL" id="GBEZ01022682">
    <property type="protein sequence ID" value="JAC64167.1"/>
    <property type="molecule type" value="Transcribed_RNA"/>
</dbReference>
<dbReference type="AlphaFoldDB" id="A0A061QU59"/>
<proteinExistence type="predicted"/>
<gene>
    <name evidence="1" type="ORF">TSPGSL018_18922</name>
</gene>
<reference evidence="1" key="1">
    <citation type="submission" date="2014-05" db="EMBL/GenBank/DDBJ databases">
        <title>The transcriptome of the halophilic microalga Tetraselmis sp. GSL018 isolated from the Great Salt Lake, Utah.</title>
        <authorList>
            <person name="Jinkerson R.E."/>
            <person name="D'Adamo S."/>
            <person name="Posewitz M.C."/>
        </authorList>
    </citation>
    <scope>NUCLEOTIDE SEQUENCE</scope>
    <source>
        <strain evidence="1">GSL018</strain>
    </source>
</reference>
<dbReference type="CDD" id="cd00257">
    <property type="entry name" value="beta-trefoil_FSCN-like"/>
    <property type="match status" value="1"/>
</dbReference>
<dbReference type="InterPro" id="IPR038213">
    <property type="entry name" value="IFI6/IFI27-like_sf"/>
</dbReference>
<dbReference type="Gene3D" id="2.80.10.50">
    <property type="match status" value="1"/>
</dbReference>
<dbReference type="SUPFAM" id="SSF50405">
    <property type="entry name" value="Actin-crosslinking proteins"/>
    <property type="match status" value="1"/>
</dbReference>
<sequence>MVIIRSCRRALFRDGHPALTEVEPSWYLRADCWGKGGRNERWWMQVLDTPPIVLVGALNNCLVSIVSQRIAIRSPTGGWLRAADRSCCGKNERRVTFRECPPTVKGLASLESDLEDCEVWTLEFRGNGRCALKACDGSYLCCVDGFEVSLCDGNHKDWEEWFITEDENEYTDPWCTLRNGLFGSAVAAGALLTAGALAVPLAGFTTSGVAAGSLAASVQSTMYGAYTSGAFSVFQSWGATAAWAAPAQVGVVFSITGTTGILCNHFIRPSFKDSNPFEWLEYCRQTQSALHSTSRVADSV</sequence>
<organism evidence="1">
    <name type="scientific">Tetraselmis sp. GSL018</name>
    <dbReference type="NCBI Taxonomy" id="582737"/>
    <lineage>
        <taxon>Eukaryota</taxon>
        <taxon>Viridiplantae</taxon>
        <taxon>Chlorophyta</taxon>
        <taxon>core chlorophytes</taxon>
        <taxon>Chlorodendrophyceae</taxon>
        <taxon>Chlorodendrales</taxon>
        <taxon>Chlorodendraceae</taxon>
        <taxon>Tetraselmis</taxon>
    </lineage>
</organism>
<name>A0A061QU59_9CHLO</name>
<dbReference type="InterPro" id="IPR008999">
    <property type="entry name" value="Actin-crosslinking"/>
</dbReference>
<evidence type="ECO:0000313" key="1">
    <source>
        <dbReference type="EMBL" id="JAC64167.1"/>
    </source>
</evidence>